<protein>
    <submittedName>
        <fullName evidence="3">Uncharacterized protein</fullName>
    </submittedName>
</protein>
<evidence type="ECO:0000313" key="4">
    <source>
        <dbReference type="Proteomes" id="UP001205337"/>
    </source>
</evidence>
<reference evidence="3 4" key="1">
    <citation type="submission" date="2022-08" db="EMBL/GenBank/DDBJ databases">
        <authorList>
            <person name="Li F."/>
        </authorList>
    </citation>
    <scope>NUCLEOTIDE SEQUENCE [LARGE SCALE GENOMIC DNA]</scope>
    <source>
        <strain evidence="3 4">10F1B-8-1</strain>
    </source>
</reference>
<dbReference type="EMBL" id="JANTHX010000005">
    <property type="protein sequence ID" value="MCS0498925.1"/>
    <property type="molecule type" value="Genomic_DNA"/>
</dbReference>
<feature type="signal peptide" evidence="2">
    <location>
        <begin position="1"/>
        <end position="27"/>
    </location>
</feature>
<keyword evidence="4" id="KW-1185">Reference proteome</keyword>
<dbReference type="RefSeq" id="WP_258797940.1">
    <property type="nucleotide sequence ID" value="NZ_JANTHX010000005.1"/>
</dbReference>
<organism evidence="3 4">
    <name type="scientific">Protaetiibacter mangrovi</name>
    <dbReference type="NCBI Taxonomy" id="2970926"/>
    <lineage>
        <taxon>Bacteria</taxon>
        <taxon>Bacillati</taxon>
        <taxon>Actinomycetota</taxon>
        <taxon>Actinomycetes</taxon>
        <taxon>Micrococcales</taxon>
        <taxon>Microbacteriaceae</taxon>
        <taxon>Protaetiibacter</taxon>
    </lineage>
</organism>
<proteinExistence type="predicted"/>
<sequence>MTRIRPNRAPVVVVAAFALAAALTGCAGGDSRSSSDPMPTATSTSTMEPTPTPPTTGGTSAASAVHTTGDVLDEAEFAAWCDDPSTSDDSLYYYPLPDGRYVVTDPDEPLPALVTADIQARLDAIGVDTATDNGAAAIDNFEEEKSLQADVLGAGKSIVTLRLRSMAVPHDDGSVGGMRWVATAVKPAGWWMQWETDRDTLASNVAAWVSQNTTPGSWVVFVGPGSRIAPGP</sequence>
<evidence type="ECO:0000256" key="1">
    <source>
        <dbReference type="SAM" id="MobiDB-lite"/>
    </source>
</evidence>
<gene>
    <name evidence="3" type="ORF">NUH29_05095</name>
</gene>
<feature type="compositionally biased region" description="Low complexity" evidence="1">
    <location>
        <begin position="34"/>
        <end position="65"/>
    </location>
</feature>
<keyword evidence="2" id="KW-0732">Signal</keyword>
<dbReference type="Proteomes" id="UP001205337">
    <property type="component" value="Unassembled WGS sequence"/>
</dbReference>
<comment type="caution">
    <text evidence="3">The sequence shown here is derived from an EMBL/GenBank/DDBJ whole genome shotgun (WGS) entry which is preliminary data.</text>
</comment>
<accession>A0ABT1ZE18</accession>
<dbReference type="PROSITE" id="PS51257">
    <property type="entry name" value="PROKAR_LIPOPROTEIN"/>
    <property type="match status" value="1"/>
</dbReference>
<feature type="region of interest" description="Disordered" evidence="1">
    <location>
        <begin position="26"/>
        <end position="65"/>
    </location>
</feature>
<evidence type="ECO:0000313" key="3">
    <source>
        <dbReference type="EMBL" id="MCS0498925.1"/>
    </source>
</evidence>
<evidence type="ECO:0000256" key="2">
    <source>
        <dbReference type="SAM" id="SignalP"/>
    </source>
</evidence>
<name>A0ABT1ZE18_9MICO</name>
<feature type="chain" id="PRO_5045878272" evidence="2">
    <location>
        <begin position="28"/>
        <end position="232"/>
    </location>
</feature>